<dbReference type="PANTHER" id="PTHR47074:SF48">
    <property type="entry name" value="POLYNUCLEOTIDYL TRANSFERASE, RIBONUCLEASE H-LIKE SUPERFAMILY PROTEIN"/>
    <property type="match status" value="1"/>
</dbReference>
<dbReference type="AlphaFoldDB" id="A0AAW2R226"/>
<dbReference type="Pfam" id="PF13456">
    <property type="entry name" value="RVT_3"/>
    <property type="match status" value="1"/>
</dbReference>
<dbReference type="Gene3D" id="3.30.420.10">
    <property type="entry name" value="Ribonuclease H-like superfamily/Ribonuclease H"/>
    <property type="match status" value="1"/>
</dbReference>
<organism evidence="2">
    <name type="scientific">Sesamum radiatum</name>
    <name type="common">Black benniseed</name>
    <dbReference type="NCBI Taxonomy" id="300843"/>
    <lineage>
        <taxon>Eukaryota</taxon>
        <taxon>Viridiplantae</taxon>
        <taxon>Streptophyta</taxon>
        <taxon>Embryophyta</taxon>
        <taxon>Tracheophyta</taxon>
        <taxon>Spermatophyta</taxon>
        <taxon>Magnoliopsida</taxon>
        <taxon>eudicotyledons</taxon>
        <taxon>Gunneridae</taxon>
        <taxon>Pentapetalae</taxon>
        <taxon>asterids</taxon>
        <taxon>lamiids</taxon>
        <taxon>Lamiales</taxon>
        <taxon>Pedaliaceae</taxon>
        <taxon>Sesamum</taxon>
    </lineage>
</organism>
<feature type="domain" description="RNase H type-1" evidence="1">
    <location>
        <begin position="52"/>
        <end position="156"/>
    </location>
</feature>
<dbReference type="InterPro" id="IPR002156">
    <property type="entry name" value="RNaseH_domain"/>
</dbReference>
<dbReference type="InterPro" id="IPR052929">
    <property type="entry name" value="RNase_H-like_EbsB-rel"/>
</dbReference>
<protein>
    <recommendedName>
        <fullName evidence="1">RNase H type-1 domain-containing protein</fullName>
    </recommendedName>
</protein>
<dbReference type="InterPro" id="IPR044730">
    <property type="entry name" value="RNase_H-like_dom_plant"/>
</dbReference>
<name>A0AAW2R226_SESRA</name>
<reference evidence="2" key="1">
    <citation type="submission" date="2020-06" db="EMBL/GenBank/DDBJ databases">
        <authorList>
            <person name="Li T."/>
            <person name="Hu X."/>
            <person name="Zhang T."/>
            <person name="Song X."/>
            <person name="Zhang H."/>
            <person name="Dai N."/>
            <person name="Sheng W."/>
            <person name="Hou X."/>
            <person name="Wei L."/>
        </authorList>
    </citation>
    <scope>NUCLEOTIDE SEQUENCE</scope>
    <source>
        <strain evidence="2">G02</strain>
        <tissue evidence="2">Leaf</tissue>
    </source>
</reference>
<evidence type="ECO:0000259" key="1">
    <source>
        <dbReference type="Pfam" id="PF13456"/>
    </source>
</evidence>
<dbReference type="GO" id="GO:0004523">
    <property type="term" value="F:RNA-DNA hybrid ribonuclease activity"/>
    <property type="evidence" value="ECO:0007669"/>
    <property type="project" value="InterPro"/>
</dbReference>
<comment type="caution">
    <text evidence="2">The sequence shown here is derived from an EMBL/GenBank/DDBJ whole genome shotgun (WGS) entry which is preliminary data.</text>
</comment>
<dbReference type="CDD" id="cd06222">
    <property type="entry name" value="RNase_H_like"/>
    <property type="match status" value="1"/>
</dbReference>
<reference evidence="2" key="2">
    <citation type="journal article" date="2024" name="Plant">
        <title>Genomic evolution and insights into agronomic trait innovations of Sesamum species.</title>
        <authorList>
            <person name="Miao H."/>
            <person name="Wang L."/>
            <person name="Qu L."/>
            <person name="Liu H."/>
            <person name="Sun Y."/>
            <person name="Le M."/>
            <person name="Wang Q."/>
            <person name="Wei S."/>
            <person name="Zheng Y."/>
            <person name="Lin W."/>
            <person name="Duan Y."/>
            <person name="Cao H."/>
            <person name="Xiong S."/>
            <person name="Wang X."/>
            <person name="Wei L."/>
            <person name="Li C."/>
            <person name="Ma Q."/>
            <person name="Ju M."/>
            <person name="Zhao R."/>
            <person name="Li G."/>
            <person name="Mu C."/>
            <person name="Tian Q."/>
            <person name="Mei H."/>
            <person name="Zhang T."/>
            <person name="Gao T."/>
            <person name="Zhang H."/>
        </authorList>
    </citation>
    <scope>NUCLEOTIDE SEQUENCE</scope>
    <source>
        <strain evidence="2">G02</strain>
    </source>
</reference>
<dbReference type="GO" id="GO:0003676">
    <property type="term" value="F:nucleic acid binding"/>
    <property type="evidence" value="ECO:0007669"/>
    <property type="project" value="InterPro"/>
</dbReference>
<gene>
    <name evidence="2" type="ORF">Sradi_3322200</name>
</gene>
<dbReference type="InterPro" id="IPR012337">
    <property type="entry name" value="RNaseH-like_sf"/>
</dbReference>
<dbReference type="PANTHER" id="PTHR47074">
    <property type="entry name" value="BNAC02G40300D PROTEIN"/>
    <property type="match status" value="1"/>
</dbReference>
<evidence type="ECO:0000313" key="2">
    <source>
        <dbReference type="EMBL" id="KAL0374065.1"/>
    </source>
</evidence>
<accession>A0AAW2R226</accession>
<dbReference type="InterPro" id="IPR036397">
    <property type="entry name" value="RNaseH_sf"/>
</dbReference>
<dbReference type="EMBL" id="JACGWJ010000014">
    <property type="protein sequence ID" value="KAL0374065.1"/>
    <property type="molecule type" value="Genomic_DNA"/>
</dbReference>
<proteinExistence type="predicted"/>
<dbReference type="SUPFAM" id="SSF53098">
    <property type="entry name" value="Ribonuclease H-like"/>
    <property type="match status" value="1"/>
</dbReference>
<sequence length="174" mass="19157">MEGECVEPVQVSSFVVQYLEVFLHQSVVSLPQSTPGMSFSWKSPSLDFIKVNFDGAVFERTGEMGVGAVARDSDGHCLAWLAHRVSCSEFGELAEAWAAREAIQLALRKGWRLVVLEGNCAGLIQKLDIRLEDLSVIGPSVADIRLLARQFLSCRFLDPAFGQCCYAFSRPVSI</sequence>